<keyword evidence="2" id="KW-0472">Membrane</keyword>
<evidence type="ECO:0000256" key="2">
    <source>
        <dbReference type="SAM" id="Phobius"/>
    </source>
</evidence>
<sequence>MTDAQGRTGPQDRIEPHDAMEPRDELDRVDDVAGGHLDLPLVRTVRLTALERQASRAAAAQLRRDAVAGRVPGAERLLKEEGRAGPARVGLIMGGAAFGLFLVGALLQAFTSDSGDLSFGLAAAAVFGVLMGGVGYLGLGIARGRRWRRHATVAAFAADNGLHHVLRGRSGRLPRAVGSRLGSHERVVHHDVVTGRVAGRRLRLGHRALDVRVGSDATSTRHLMWIALEVLPGTAPPSPVMRNRIEGILGRGTVVIDQDGEWLVLGVEDRRGSLARIGDLVAAMDLVLSEDV</sequence>
<gene>
    <name evidence="3" type="ORF">C8046_13865</name>
</gene>
<feature type="transmembrane region" description="Helical" evidence="2">
    <location>
        <begin position="117"/>
        <end position="139"/>
    </location>
</feature>
<evidence type="ECO:0000313" key="4">
    <source>
        <dbReference type="Proteomes" id="UP000245166"/>
    </source>
</evidence>
<reference evidence="3 4" key="1">
    <citation type="submission" date="2018-03" db="EMBL/GenBank/DDBJ databases">
        <title>Genome assembly of novel Miniimonas species PCH200.</title>
        <authorList>
            <person name="Thakur V."/>
            <person name="Kumar V."/>
            <person name="Singh D."/>
        </authorList>
    </citation>
    <scope>NUCLEOTIDE SEQUENCE [LARGE SCALE GENOMIC DNA]</scope>
    <source>
        <strain evidence="3 4">PCH200</strain>
    </source>
</reference>
<feature type="compositionally biased region" description="Basic and acidic residues" evidence="1">
    <location>
        <begin position="10"/>
        <end position="23"/>
    </location>
</feature>
<organism evidence="3 4">
    <name type="scientific">Serinibacter arcticus</name>
    <dbReference type="NCBI Taxonomy" id="1655435"/>
    <lineage>
        <taxon>Bacteria</taxon>
        <taxon>Bacillati</taxon>
        <taxon>Actinomycetota</taxon>
        <taxon>Actinomycetes</taxon>
        <taxon>Micrococcales</taxon>
        <taxon>Beutenbergiaceae</taxon>
        <taxon>Serinibacter</taxon>
    </lineage>
</organism>
<feature type="transmembrane region" description="Helical" evidence="2">
    <location>
        <begin position="89"/>
        <end position="111"/>
    </location>
</feature>
<comment type="caution">
    <text evidence="3">The sequence shown here is derived from an EMBL/GenBank/DDBJ whole genome shotgun (WGS) entry which is preliminary data.</text>
</comment>
<evidence type="ECO:0000313" key="3">
    <source>
        <dbReference type="EMBL" id="PWD51566.1"/>
    </source>
</evidence>
<proteinExistence type="predicted"/>
<name>A0A2U1ZX45_9MICO</name>
<evidence type="ECO:0000256" key="1">
    <source>
        <dbReference type="SAM" id="MobiDB-lite"/>
    </source>
</evidence>
<keyword evidence="4" id="KW-1185">Reference proteome</keyword>
<keyword evidence="2" id="KW-0812">Transmembrane</keyword>
<protein>
    <submittedName>
        <fullName evidence="3">Uncharacterized protein</fullName>
    </submittedName>
</protein>
<dbReference type="Proteomes" id="UP000245166">
    <property type="component" value="Unassembled WGS sequence"/>
</dbReference>
<accession>A0A2U1ZX45</accession>
<feature type="region of interest" description="Disordered" evidence="1">
    <location>
        <begin position="1"/>
        <end position="23"/>
    </location>
</feature>
<dbReference type="EMBL" id="PYHR01000002">
    <property type="protein sequence ID" value="PWD51566.1"/>
    <property type="molecule type" value="Genomic_DNA"/>
</dbReference>
<dbReference type="AlphaFoldDB" id="A0A2U1ZX45"/>
<dbReference type="RefSeq" id="WP_109229945.1">
    <property type="nucleotide sequence ID" value="NZ_PYHR01000002.1"/>
</dbReference>
<keyword evidence="2" id="KW-1133">Transmembrane helix</keyword>